<organism evidence="3 4">
    <name type="scientific">Mucilaginibacter gynuensis</name>
    <dbReference type="NCBI Taxonomy" id="1302236"/>
    <lineage>
        <taxon>Bacteria</taxon>
        <taxon>Pseudomonadati</taxon>
        <taxon>Bacteroidota</taxon>
        <taxon>Sphingobacteriia</taxon>
        <taxon>Sphingobacteriales</taxon>
        <taxon>Sphingobacteriaceae</taxon>
        <taxon>Mucilaginibacter</taxon>
    </lineage>
</organism>
<dbReference type="Pfam" id="PF14534">
    <property type="entry name" value="DUF4440"/>
    <property type="match status" value="1"/>
</dbReference>
<feature type="chain" id="PRO_5046217972" description="DUF4440 domain-containing protein" evidence="1">
    <location>
        <begin position="25"/>
        <end position="159"/>
    </location>
</feature>
<sequence>MYIMKRYTTILLLLLAGTTLTASAQSTKKAASKSLYSKIIALDKEVFDAYNKCDLDKFEDYYDSDVEFFNDRTGYTESRHDLMKSMKSVCENGGMMRQLVSAKVYQLDFYGAMEMGEHRFYKMVNGKKEPQGSASFITIWKQKDDKWKITRVISYNHKD</sequence>
<dbReference type="Gene3D" id="3.10.450.50">
    <property type="match status" value="1"/>
</dbReference>
<protein>
    <recommendedName>
        <fullName evidence="2">DUF4440 domain-containing protein</fullName>
    </recommendedName>
</protein>
<dbReference type="InterPro" id="IPR027843">
    <property type="entry name" value="DUF4440"/>
</dbReference>
<dbReference type="SUPFAM" id="SSF54427">
    <property type="entry name" value="NTF2-like"/>
    <property type="match status" value="1"/>
</dbReference>
<feature type="signal peptide" evidence="1">
    <location>
        <begin position="1"/>
        <end position="24"/>
    </location>
</feature>
<gene>
    <name evidence="3" type="ORF">GCM10023149_27750</name>
</gene>
<proteinExistence type="predicted"/>
<dbReference type="InterPro" id="IPR032710">
    <property type="entry name" value="NTF2-like_dom_sf"/>
</dbReference>
<evidence type="ECO:0000313" key="3">
    <source>
        <dbReference type="EMBL" id="GAA4325412.1"/>
    </source>
</evidence>
<reference evidence="4" key="1">
    <citation type="journal article" date="2019" name="Int. J. Syst. Evol. Microbiol.">
        <title>The Global Catalogue of Microorganisms (GCM) 10K type strain sequencing project: providing services to taxonomists for standard genome sequencing and annotation.</title>
        <authorList>
            <consortium name="The Broad Institute Genomics Platform"/>
            <consortium name="The Broad Institute Genome Sequencing Center for Infectious Disease"/>
            <person name="Wu L."/>
            <person name="Ma J."/>
        </authorList>
    </citation>
    <scope>NUCLEOTIDE SEQUENCE [LARGE SCALE GENOMIC DNA]</scope>
    <source>
        <strain evidence="4">JCM 17705</strain>
    </source>
</reference>
<dbReference type="EMBL" id="BAABFT010000006">
    <property type="protein sequence ID" value="GAA4325412.1"/>
    <property type="molecule type" value="Genomic_DNA"/>
</dbReference>
<evidence type="ECO:0000259" key="2">
    <source>
        <dbReference type="Pfam" id="PF14534"/>
    </source>
</evidence>
<comment type="caution">
    <text evidence="3">The sequence shown here is derived from an EMBL/GenBank/DDBJ whole genome shotgun (WGS) entry which is preliminary data.</text>
</comment>
<name>A0ABP8GJ88_9SPHI</name>
<keyword evidence="1" id="KW-0732">Signal</keyword>
<evidence type="ECO:0000256" key="1">
    <source>
        <dbReference type="SAM" id="SignalP"/>
    </source>
</evidence>
<accession>A0ABP8GJ88</accession>
<keyword evidence="4" id="KW-1185">Reference proteome</keyword>
<dbReference type="Proteomes" id="UP001500582">
    <property type="component" value="Unassembled WGS sequence"/>
</dbReference>
<feature type="domain" description="DUF4440" evidence="2">
    <location>
        <begin position="39"/>
        <end position="149"/>
    </location>
</feature>
<evidence type="ECO:0000313" key="4">
    <source>
        <dbReference type="Proteomes" id="UP001500582"/>
    </source>
</evidence>